<dbReference type="GO" id="GO:0005524">
    <property type="term" value="F:ATP binding"/>
    <property type="evidence" value="ECO:0007669"/>
    <property type="project" value="UniProtKB-KW"/>
</dbReference>
<dbReference type="SUPFAM" id="SSF54211">
    <property type="entry name" value="Ribosomal protein S5 domain 2-like"/>
    <property type="match status" value="1"/>
</dbReference>
<dbReference type="InterPro" id="IPR001208">
    <property type="entry name" value="MCM_dom"/>
</dbReference>
<evidence type="ECO:0000256" key="1">
    <source>
        <dbReference type="ARBA" id="ARBA00006354"/>
    </source>
</evidence>
<name>A0A1I2JTW6_9GAMM</name>
<evidence type="ECO:0000256" key="3">
    <source>
        <dbReference type="ARBA" id="ARBA00022840"/>
    </source>
</evidence>
<gene>
    <name evidence="5" type="ORF">SAMN04488120_11054</name>
</gene>
<dbReference type="PROSITE" id="PS50051">
    <property type="entry name" value="MCM_2"/>
    <property type="match status" value="1"/>
</dbReference>
<sequence>MTQLATVLSRAQNGLEADLVTVEVHLAPGLPGLNIVGLPEAAVREAKDRVKAAITTCGYRFPVQRITCNLAPADLPKDGARFDLAIALGILAASGQIPAQRLAGIEILGELALSGALRGVPGTLPAALRATQAGHALLVPQTNAAEACLAPRARVYAAAHLGELCMAMHDNALAPVPAVPMAQPAIAAAAPDLADVRGQAQARRALEIAAAGGHSLLLVGPPGAGKSMLAQRLPGILPPLTNEEALEVAAVASIGRGGFDVRNWGHRPYRAPHHTASGVALVGGGSDVRPGEITLAHHGVLFLDELPEFDRRTLEVLREPLESGRITLSRAARQADFPARFQLVAAMNPCPCGWLGDPSGKCRCTPDQIQRYRAKISGPLLDRIDVQIFVPRVEAAQLGRAAAPAESSARVRARVEAARHIQLKRQGCVNAQLAGQALERYARPSADAEALLQAAFARHLLTARSYHRCLRVARTLADLDGATTVSAAHAAEALRYRALEQADG</sequence>
<dbReference type="OrthoDB" id="9813147at2"/>
<reference evidence="5 6" key="1">
    <citation type="submission" date="2016-10" db="EMBL/GenBank/DDBJ databases">
        <authorList>
            <person name="de Groot N.N."/>
        </authorList>
    </citation>
    <scope>NUCLEOTIDE SEQUENCE [LARGE SCALE GENOMIC DNA]</scope>
    <source>
        <strain evidence="5 6">DSM 23609</strain>
    </source>
</reference>
<dbReference type="InterPro" id="IPR045006">
    <property type="entry name" value="CHLI-like"/>
</dbReference>
<dbReference type="RefSeq" id="WP_091534640.1">
    <property type="nucleotide sequence ID" value="NZ_FOOC01000010.1"/>
</dbReference>
<dbReference type="Proteomes" id="UP000199771">
    <property type="component" value="Unassembled WGS sequence"/>
</dbReference>
<keyword evidence="6" id="KW-1185">Reference proteome</keyword>
<dbReference type="InterPro" id="IPR003593">
    <property type="entry name" value="AAA+_ATPase"/>
</dbReference>
<dbReference type="Gene3D" id="3.30.230.10">
    <property type="match status" value="1"/>
</dbReference>
<dbReference type="NCBIfam" id="TIGR00368">
    <property type="entry name" value="YifB family Mg chelatase-like AAA ATPase"/>
    <property type="match status" value="1"/>
</dbReference>
<keyword evidence="2" id="KW-0547">Nucleotide-binding</keyword>
<organism evidence="5 6">
    <name type="scientific">Fontimonas thermophila</name>
    <dbReference type="NCBI Taxonomy" id="1076937"/>
    <lineage>
        <taxon>Bacteria</taxon>
        <taxon>Pseudomonadati</taxon>
        <taxon>Pseudomonadota</taxon>
        <taxon>Gammaproteobacteria</taxon>
        <taxon>Nevskiales</taxon>
        <taxon>Nevskiaceae</taxon>
        <taxon>Fontimonas</taxon>
    </lineage>
</organism>
<dbReference type="InterPro" id="IPR020568">
    <property type="entry name" value="Ribosomal_Su5_D2-typ_SF"/>
</dbReference>
<dbReference type="Pfam" id="PF01078">
    <property type="entry name" value="Mg_chelatase"/>
    <property type="match status" value="1"/>
</dbReference>
<dbReference type="InterPro" id="IPR025158">
    <property type="entry name" value="Mg_chelat-rel_C"/>
</dbReference>
<dbReference type="Pfam" id="PF13541">
    <property type="entry name" value="ChlI"/>
    <property type="match status" value="1"/>
</dbReference>
<dbReference type="InterPro" id="IPR000523">
    <property type="entry name" value="Mg_chelatse_chII-like_cat_dom"/>
</dbReference>
<dbReference type="SUPFAM" id="SSF52540">
    <property type="entry name" value="P-loop containing nucleoside triphosphate hydrolases"/>
    <property type="match status" value="1"/>
</dbReference>
<dbReference type="GO" id="GO:0003677">
    <property type="term" value="F:DNA binding"/>
    <property type="evidence" value="ECO:0007669"/>
    <property type="project" value="InterPro"/>
</dbReference>
<comment type="similarity">
    <text evidence="1">Belongs to the Mg-chelatase subunits D/I family. ComM subfamily.</text>
</comment>
<dbReference type="InterPro" id="IPR004482">
    <property type="entry name" value="Mg_chelat-rel"/>
</dbReference>
<proteinExistence type="inferred from homology"/>
<dbReference type="InterPro" id="IPR027417">
    <property type="entry name" value="P-loop_NTPase"/>
</dbReference>
<dbReference type="Pfam" id="PF13335">
    <property type="entry name" value="Mg_chelatase_C"/>
    <property type="match status" value="1"/>
</dbReference>
<feature type="domain" description="MCM C-terminal AAA(+) ATPase" evidence="4">
    <location>
        <begin position="288"/>
        <end position="390"/>
    </location>
</feature>
<evidence type="ECO:0000259" key="4">
    <source>
        <dbReference type="PROSITE" id="PS50051"/>
    </source>
</evidence>
<accession>A0A1I2JTW6</accession>
<dbReference type="PANTHER" id="PTHR32039:SF7">
    <property type="entry name" value="COMPETENCE PROTEIN COMM"/>
    <property type="match status" value="1"/>
</dbReference>
<evidence type="ECO:0000256" key="2">
    <source>
        <dbReference type="ARBA" id="ARBA00022741"/>
    </source>
</evidence>
<dbReference type="Gene3D" id="3.40.50.300">
    <property type="entry name" value="P-loop containing nucleotide triphosphate hydrolases"/>
    <property type="match status" value="1"/>
</dbReference>
<dbReference type="InterPro" id="IPR014721">
    <property type="entry name" value="Ribsml_uS5_D2-typ_fold_subgr"/>
</dbReference>
<dbReference type="AlphaFoldDB" id="A0A1I2JTW6"/>
<dbReference type="PRINTS" id="PR01657">
    <property type="entry name" value="MCMFAMILY"/>
</dbReference>
<dbReference type="SMART" id="SM00382">
    <property type="entry name" value="AAA"/>
    <property type="match status" value="1"/>
</dbReference>
<keyword evidence="3" id="KW-0067">ATP-binding</keyword>
<evidence type="ECO:0000313" key="5">
    <source>
        <dbReference type="EMBL" id="SFF58282.1"/>
    </source>
</evidence>
<dbReference type="NCBIfam" id="NF007365">
    <property type="entry name" value="PRK09862.1"/>
    <property type="match status" value="1"/>
</dbReference>
<dbReference type="STRING" id="1076937.SAMN04488120_11054"/>
<protein>
    <submittedName>
        <fullName evidence="5">Magnesium chelatase family protein</fullName>
    </submittedName>
</protein>
<dbReference type="EMBL" id="FOOC01000010">
    <property type="protein sequence ID" value="SFF58282.1"/>
    <property type="molecule type" value="Genomic_DNA"/>
</dbReference>
<evidence type="ECO:0000313" key="6">
    <source>
        <dbReference type="Proteomes" id="UP000199771"/>
    </source>
</evidence>
<dbReference type="PANTHER" id="PTHR32039">
    <property type="entry name" value="MAGNESIUM-CHELATASE SUBUNIT CHLI"/>
    <property type="match status" value="1"/>
</dbReference>